<reference evidence="3 4" key="1">
    <citation type="submission" date="2009-12" db="EMBL/GenBank/DDBJ databases">
        <authorList>
            <person name="Shrivastava S."/>
            <person name="Madupu R."/>
            <person name="Durkin A.S."/>
            <person name="Torralba M."/>
            <person name="Methe B."/>
            <person name="Sutton G.G."/>
            <person name="Strausberg R.L."/>
            <person name="Nelson K.E."/>
        </authorList>
    </citation>
    <scope>NUCLEOTIDE SEQUENCE [LARGE SCALE GENOMIC DNA]</scope>
    <source>
        <strain evidence="3 4">W5455</strain>
    </source>
</reference>
<evidence type="ECO:0000313" key="3">
    <source>
        <dbReference type="EMBL" id="EFB91556.1"/>
    </source>
</evidence>
<evidence type="ECO:0000256" key="2">
    <source>
        <dbReference type="SAM" id="Phobius"/>
    </source>
</evidence>
<keyword evidence="2" id="KW-0472">Membrane</keyword>
<accession>A0ABP2HWR7</accession>
<evidence type="ECO:0008006" key="5">
    <source>
        <dbReference type="Google" id="ProtNLM"/>
    </source>
</evidence>
<organism evidence="3 4">
    <name type="scientific">Pyramidobacter piscolens W5455</name>
    <dbReference type="NCBI Taxonomy" id="352165"/>
    <lineage>
        <taxon>Bacteria</taxon>
        <taxon>Thermotogati</taxon>
        <taxon>Synergistota</taxon>
        <taxon>Synergistia</taxon>
        <taxon>Synergistales</taxon>
        <taxon>Dethiosulfovibrionaceae</taxon>
        <taxon>Pyramidobacter</taxon>
    </lineage>
</organism>
<feature type="transmembrane region" description="Helical" evidence="2">
    <location>
        <begin position="82"/>
        <end position="97"/>
    </location>
</feature>
<comment type="caution">
    <text evidence="3">The sequence shown here is derived from an EMBL/GenBank/DDBJ whole genome shotgun (WGS) entry which is preliminary data.</text>
</comment>
<evidence type="ECO:0000313" key="4">
    <source>
        <dbReference type="Proteomes" id="UP000006462"/>
    </source>
</evidence>
<proteinExistence type="predicted"/>
<keyword evidence="2" id="KW-0812">Transmembrane</keyword>
<sequence length="98" mass="10932">MVDVRRVAGGYLLSESAMRDTVAGWSSDRESVRVLRRGLEDLRAEIAAQAEDTRRLVSDLKRELERERAAYNAKIRRAKGQGLLYGVLIGSIGIMIAK</sequence>
<dbReference type="EMBL" id="ADFP01000031">
    <property type="protein sequence ID" value="EFB91556.1"/>
    <property type="molecule type" value="Genomic_DNA"/>
</dbReference>
<feature type="coiled-coil region" evidence="1">
    <location>
        <begin position="32"/>
        <end position="81"/>
    </location>
</feature>
<dbReference type="Proteomes" id="UP000006462">
    <property type="component" value="Unassembled WGS sequence"/>
</dbReference>
<keyword evidence="4" id="KW-1185">Reference proteome</keyword>
<protein>
    <recommendedName>
        <fullName evidence="5">Flagellar FliJ protein</fullName>
    </recommendedName>
</protein>
<evidence type="ECO:0000256" key="1">
    <source>
        <dbReference type="SAM" id="Coils"/>
    </source>
</evidence>
<gene>
    <name evidence="3" type="ORF">HMPREF7215_2817</name>
</gene>
<keyword evidence="2" id="KW-1133">Transmembrane helix</keyword>
<keyword evidence="1" id="KW-0175">Coiled coil</keyword>
<name>A0ABP2HWR7_9BACT</name>